<dbReference type="InterPro" id="IPR013786">
    <property type="entry name" value="AcylCoA_DH/ox_N"/>
</dbReference>
<dbReference type="InterPro" id="IPR009100">
    <property type="entry name" value="AcylCoA_DH/oxidase_NM_dom_sf"/>
</dbReference>
<evidence type="ECO:0000259" key="8">
    <source>
        <dbReference type="Pfam" id="PF02770"/>
    </source>
</evidence>
<evidence type="ECO:0000256" key="6">
    <source>
        <dbReference type="RuleBase" id="RU362125"/>
    </source>
</evidence>
<dbReference type="InterPro" id="IPR036250">
    <property type="entry name" value="AcylCo_DH-like_C"/>
</dbReference>
<evidence type="ECO:0000259" key="7">
    <source>
        <dbReference type="Pfam" id="PF00441"/>
    </source>
</evidence>
<keyword evidence="3 6" id="KW-0285">Flavoprotein</keyword>
<dbReference type="SUPFAM" id="SSF56645">
    <property type="entry name" value="Acyl-CoA dehydrogenase NM domain-like"/>
    <property type="match status" value="1"/>
</dbReference>
<feature type="domain" description="Acyl-CoA dehydrogenase/oxidase C-terminal" evidence="7">
    <location>
        <begin position="232"/>
        <end position="391"/>
    </location>
</feature>
<evidence type="ECO:0000313" key="10">
    <source>
        <dbReference type="EMBL" id="MCX2979661.1"/>
    </source>
</evidence>
<evidence type="ECO:0000256" key="5">
    <source>
        <dbReference type="ARBA" id="ARBA00023002"/>
    </source>
</evidence>
<name>A0ABT3TBM6_9GAMM</name>
<sequence>MNIDFSPEEQAFRDEVHAFLQDELPQDISERVKLGLHLEKEDYVRWQKILNQRGWVAPNWPVEYGGTGWSSTQKYIWENERTMAGAPEVIAFGTKMVAPVIYTFGTDEQKEQFLPDILASNVWWCQGYSEPNSGSDLASLRTSAVRDGDDYIVNGTKTWTTLGQYADWMFCLVRTGGPEVKNQQAISFLLIDMTTPGITVSPIYLLDGTREVNEIHFENVRVPVSNRIGEENEGWTYAKVLLTHERTGTANVANSKSRLASLKERAAQSPLATDPIWQQKVADAEIELLALEYTELRTLAAVSTGKAPGPESSILKLIGTEVLQAIDELNVELAGYYGSAFVPEQFEPDYNDIMIGPDQTANSAPTYFNHRKTTIYGGSNEIQTNIICKAILGL</sequence>
<dbReference type="PANTHER" id="PTHR43292:SF3">
    <property type="entry name" value="ACYL-COA DEHYDROGENASE FADE29"/>
    <property type="match status" value="1"/>
</dbReference>
<dbReference type="Gene3D" id="1.20.140.10">
    <property type="entry name" value="Butyryl-CoA Dehydrogenase, subunit A, domain 3"/>
    <property type="match status" value="1"/>
</dbReference>
<dbReference type="PANTHER" id="PTHR43292">
    <property type="entry name" value="ACYL-COA DEHYDROGENASE"/>
    <property type="match status" value="1"/>
</dbReference>
<comment type="caution">
    <text evidence="10">The sequence shown here is derived from an EMBL/GenBank/DDBJ whole genome shotgun (WGS) entry which is preliminary data.</text>
</comment>
<dbReference type="Pfam" id="PF02770">
    <property type="entry name" value="Acyl-CoA_dh_M"/>
    <property type="match status" value="1"/>
</dbReference>
<keyword evidence="4 6" id="KW-0274">FAD</keyword>
<dbReference type="Gene3D" id="1.10.540.10">
    <property type="entry name" value="Acyl-CoA dehydrogenase/oxidase, N-terminal domain"/>
    <property type="match status" value="1"/>
</dbReference>
<proteinExistence type="inferred from homology"/>
<dbReference type="Proteomes" id="UP001143362">
    <property type="component" value="Unassembled WGS sequence"/>
</dbReference>
<gene>
    <name evidence="10" type="ORF">EYC98_02160</name>
</gene>
<dbReference type="InterPro" id="IPR037069">
    <property type="entry name" value="AcylCoA_DH/ox_N_sf"/>
</dbReference>
<dbReference type="InterPro" id="IPR006091">
    <property type="entry name" value="Acyl-CoA_Oxase/DH_mid-dom"/>
</dbReference>
<dbReference type="Gene3D" id="2.40.110.10">
    <property type="entry name" value="Butyryl-CoA Dehydrogenase, subunit A, domain 2"/>
    <property type="match status" value="1"/>
</dbReference>
<dbReference type="RefSeq" id="WP_279243660.1">
    <property type="nucleotide sequence ID" value="NZ_SHNN01000001.1"/>
</dbReference>
<accession>A0ABT3TBM6</accession>
<evidence type="ECO:0000259" key="9">
    <source>
        <dbReference type="Pfam" id="PF02771"/>
    </source>
</evidence>
<evidence type="ECO:0000256" key="3">
    <source>
        <dbReference type="ARBA" id="ARBA00022630"/>
    </source>
</evidence>
<dbReference type="Pfam" id="PF02771">
    <property type="entry name" value="Acyl-CoA_dh_N"/>
    <property type="match status" value="1"/>
</dbReference>
<comment type="similarity">
    <text evidence="2 6">Belongs to the acyl-CoA dehydrogenase family.</text>
</comment>
<reference evidence="10" key="1">
    <citation type="submission" date="2019-02" db="EMBL/GenBank/DDBJ databases">
        <authorList>
            <person name="Li S.-H."/>
        </authorList>
    </citation>
    <scope>NUCLEOTIDE SEQUENCE</scope>
    <source>
        <strain evidence="10">IMCC14734</strain>
    </source>
</reference>
<keyword evidence="11" id="KW-1185">Reference proteome</keyword>
<dbReference type="InterPro" id="IPR009075">
    <property type="entry name" value="AcylCo_DH/oxidase_C"/>
</dbReference>
<dbReference type="InterPro" id="IPR046373">
    <property type="entry name" value="Acyl-CoA_Oxase/DH_mid-dom_sf"/>
</dbReference>
<dbReference type="InterPro" id="IPR052161">
    <property type="entry name" value="Mycobact_Acyl-CoA_DH"/>
</dbReference>
<dbReference type="Pfam" id="PF00441">
    <property type="entry name" value="Acyl-CoA_dh_1"/>
    <property type="match status" value="1"/>
</dbReference>
<dbReference type="EMBL" id="SHNN01000001">
    <property type="protein sequence ID" value="MCX2979661.1"/>
    <property type="molecule type" value="Genomic_DNA"/>
</dbReference>
<comment type="cofactor">
    <cofactor evidence="1 6">
        <name>FAD</name>
        <dbReference type="ChEBI" id="CHEBI:57692"/>
    </cofactor>
</comment>
<organism evidence="10 11">
    <name type="scientific">Candidatus Litorirhabdus singularis</name>
    <dbReference type="NCBI Taxonomy" id="2518993"/>
    <lineage>
        <taxon>Bacteria</taxon>
        <taxon>Pseudomonadati</taxon>
        <taxon>Pseudomonadota</taxon>
        <taxon>Gammaproteobacteria</taxon>
        <taxon>Cellvibrionales</taxon>
        <taxon>Halieaceae</taxon>
        <taxon>Candidatus Litorirhabdus</taxon>
    </lineage>
</organism>
<feature type="domain" description="Acyl-CoA dehydrogenase/oxidase N-terminal" evidence="9">
    <location>
        <begin position="6"/>
        <end position="119"/>
    </location>
</feature>
<evidence type="ECO:0000256" key="1">
    <source>
        <dbReference type="ARBA" id="ARBA00001974"/>
    </source>
</evidence>
<evidence type="ECO:0000313" key="11">
    <source>
        <dbReference type="Proteomes" id="UP001143362"/>
    </source>
</evidence>
<evidence type="ECO:0000256" key="2">
    <source>
        <dbReference type="ARBA" id="ARBA00009347"/>
    </source>
</evidence>
<evidence type="ECO:0000256" key="4">
    <source>
        <dbReference type="ARBA" id="ARBA00022827"/>
    </source>
</evidence>
<protein>
    <submittedName>
        <fullName evidence="10">Pimeloyl-CoA dehydrogenase large subunit</fullName>
    </submittedName>
</protein>
<dbReference type="SUPFAM" id="SSF47203">
    <property type="entry name" value="Acyl-CoA dehydrogenase C-terminal domain-like"/>
    <property type="match status" value="1"/>
</dbReference>
<keyword evidence="5 6" id="KW-0560">Oxidoreductase</keyword>
<feature type="domain" description="Acyl-CoA oxidase/dehydrogenase middle" evidence="8">
    <location>
        <begin position="125"/>
        <end position="220"/>
    </location>
</feature>